<dbReference type="SUPFAM" id="SSF53850">
    <property type="entry name" value="Periplasmic binding protein-like II"/>
    <property type="match status" value="1"/>
</dbReference>
<organism evidence="1 2">
    <name type="scientific">Alginatibacterium sediminis</name>
    <dbReference type="NCBI Taxonomy" id="2164068"/>
    <lineage>
        <taxon>Bacteria</taxon>
        <taxon>Pseudomonadati</taxon>
        <taxon>Pseudomonadota</taxon>
        <taxon>Gammaproteobacteria</taxon>
        <taxon>Alteromonadales</taxon>
        <taxon>Alteromonadaceae</taxon>
        <taxon>Alginatibacterium</taxon>
    </lineage>
</organism>
<keyword evidence="2" id="KW-1185">Reference proteome</keyword>
<proteinExistence type="predicted"/>
<name>A0A420EID8_9ALTE</name>
<gene>
    <name evidence="1" type="ORF">DBZ36_08240</name>
</gene>
<reference evidence="1 2" key="1">
    <citation type="submission" date="2018-09" db="EMBL/GenBank/DDBJ databases">
        <authorList>
            <person name="Wang Z."/>
        </authorList>
    </citation>
    <scope>NUCLEOTIDE SEQUENCE [LARGE SCALE GENOMIC DNA]</scope>
    <source>
        <strain evidence="1 2">ALS 81</strain>
    </source>
</reference>
<dbReference type="PANTHER" id="PTHR30024">
    <property type="entry name" value="ALIPHATIC SULFONATES-BINDING PROTEIN-RELATED"/>
    <property type="match status" value="1"/>
</dbReference>
<sequence>MLSILLLGACQEQTQLRVAVSPWLGFEPVHLAHRLDANQQSPYQLIELTTPSHVVHSLETNQVGAAFLSLDQAIRVVDRGLDLQLLAITDQSYGADALVSQSHINTSAELQEQTIGYESNSLGALLAADWLEYDGFSAEQFVFVEAKLDEQLRLFRDGDVSALLSAGPVKSRLIDNLNGNLLFDSSESPRIYYRALVVRKDLSESEKLQVKRLVSDHFAGQQWMFQNLVEASKLIARRTQLYSREVDSEIARIQYYNQEQSESLINSIDFENYIQNLSQRMHSLGLINNNFAAEDFSFFELEALDSIKVKAEDGGV</sequence>
<dbReference type="AlphaFoldDB" id="A0A420EID8"/>
<evidence type="ECO:0000313" key="1">
    <source>
        <dbReference type="EMBL" id="RKF20417.1"/>
    </source>
</evidence>
<comment type="caution">
    <text evidence="1">The sequence shown here is derived from an EMBL/GenBank/DDBJ whole genome shotgun (WGS) entry which is preliminary data.</text>
</comment>
<accession>A0A420EID8</accession>
<dbReference type="EMBL" id="RAQO01000004">
    <property type="protein sequence ID" value="RKF20417.1"/>
    <property type="molecule type" value="Genomic_DNA"/>
</dbReference>
<dbReference type="Gene3D" id="3.40.190.10">
    <property type="entry name" value="Periplasmic binding protein-like II"/>
    <property type="match status" value="2"/>
</dbReference>
<dbReference type="Proteomes" id="UP000286482">
    <property type="component" value="Unassembled WGS sequence"/>
</dbReference>
<evidence type="ECO:0008006" key="3">
    <source>
        <dbReference type="Google" id="ProtNLM"/>
    </source>
</evidence>
<protein>
    <recommendedName>
        <fullName evidence="3">SsuA/THI5-like domain-containing protein</fullName>
    </recommendedName>
</protein>
<evidence type="ECO:0000313" key="2">
    <source>
        <dbReference type="Proteomes" id="UP000286482"/>
    </source>
</evidence>